<feature type="signal peptide" evidence="1">
    <location>
        <begin position="1"/>
        <end position="24"/>
    </location>
</feature>
<evidence type="ECO:0000313" key="3">
    <source>
        <dbReference type="Proteomes" id="UP000443582"/>
    </source>
</evidence>
<dbReference type="Proteomes" id="UP000443582">
    <property type="component" value="Unassembled WGS sequence"/>
</dbReference>
<sequence>MFTKSLKMMTASCCLIFATTQTFAQEEASFPIGRITQLNALYTSPQGDGSAKEVSIEGFGDFINPKLEVENYNGILMFRVENEAFELDLSSLPIRDANKIDLDNINYTNGNADLSLGLTNINATGEGFRTTLTNSRVQCQKREREGSVYEQLLQNCFNYLTLNVDKAYFKSDERSFYNVTNEYETLGDAVEIDGISLNIRNGKFNGHLKGNISKGVKVKFEGRSSYDLDNKIINIKIEKAKAGFFNVRRTIFKELERFESNTIEVDEPNIYIILQD</sequence>
<dbReference type="RefSeq" id="WP_114705746.1">
    <property type="nucleotide sequence ID" value="NZ_QDKL01000001.1"/>
</dbReference>
<keyword evidence="1" id="KW-0732">Signal</keyword>
<reference evidence="3" key="1">
    <citation type="journal article" date="2019" name="Int. J. Syst. Evol. Microbiol.">
        <title>Halobacteriovorax valvorus sp. nov., a novel prokaryotic predator isolated from coastal seawater of China.</title>
        <authorList>
            <person name="Chen M.-X."/>
        </authorList>
    </citation>
    <scope>NUCLEOTIDE SEQUENCE [LARGE SCALE GENOMIC DNA]</scope>
    <source>
        <strain evidence="3">BL9</strain>
    </source>
</reference>
<protein>
    <recommendedName>
        <fullName evidence="4">Auto-transporter adhesin head GIN domain-containing protein</fullName>
    </recommendedName>
</protein>
<evidence type="ECO:0000256" key="1">
    <source>
        <dbReference type="SAM" id="SignalP"/>
    </source>
</evidence>
<comment type="caution">
    <text evidence="2">The sequence shown here is derived from an EMBL/GenBank/DDBJ whole genome shotgun (WGS) entry which is preliminary data.</text>
</comment>
<evidence type="ECO:0008006" key="4">
    <source>
        <dbReference type="Google" id="ProtNLM"/>
    </source>
</evidence>
<feature type="chain" id="PRO_5047507401" description="Auto-transporter adhesin head GIN domain-containing protein" evidence="1">
    <location>
        <begin position="25"/>
        <end position="276"/>
    </location>
</feature>
<accession>A0ABY0IJQ7</accession>
<dbReference type="EMBL" id="QDKL01000001">
    <property type="protein sequence ID" value="RZF22800.1"/>
    <property type="molecule type" value="Genomic_DNA"/>
</dbReference>
<keyword evidence="3" id="KW-1185">Reference proteome</keyword>
<evidence type="ECO:0000313" key="2">
    <source>
        <dbReference type="EMBL" id="RZF22800.1"/>
    </source>
</evidence>
<name>A0ABY0IJQ7_9BACT</name>
<gene>
    <name evidence="2" type="ORF">DAY19_03235</name>
</gene>
<organism evidence="2 3">
    <name type="scientific">Halobacteriovorax vibrionivorans</name>
    <dbReference type="NCBI Taxonomy" id="2152716"/>
    <lineage>
        <taxon>Bacteria</taxon>
        <taxon>Pseudomonadati</taxon>
        <taxon>Bdellovibrionota</taxon>
        <taxon>Bacteriovoracia</taxon>
        <taxon>Bacteriovoracales</taxon>
        <taxon>Halobacteriovoraceae</taxon>
        <taxon>Halobacteriovorax</taxon>
    </lineage>
</organism>
<proteinExistence type="predicted"/>